<protein>
    <submittedName>
        <fullName evidence="4">DEAD/DEAH box helicase</fullName>
    </submittedName>
</protein>
<gene>
    <name evidence="4" type="ORF">EI427_14105</name>
</gene>
<dbReference type="InterPro" id="IPR027417">
    <property type="entry name" value="P-loop_NTPase"/>
</dbReference>
<dbReference type="PANTHER" id="PTHR10799">
    <property type="entry name" value="SNF2/RAD54 HELICASE FAMILY"/>
    <property type="match status" value="1"/>
</dbReference>
<keyword evidence="4" id="KW-0067">ATP-binding</keyword>
<keyword evidence="1" id="KW-0378">Hydrolase</keyword>
<dbReference type="Gene3D" id="3.40.50.10810">
    <property type="entry name" value="Tandem AAA-ATPase domain"/>
    <property type="match status" value="1"/>
</dbReference>
<dbReference type="Proteomes" id="UP000267268">
    <property type="component" value="Chromosome 1"/>
</dbReference>
<dbReference type="Pfam" id="PF00176">
    <property type="entry name" value="SNF2-rel_dom"/>
    <property type="match status" value="1"/>
</dbReference>
<dbReference type="GO" id="GO:0016787">
    <property type="term" value="F:hydrolase activity"/>
    <property type="evidence" value="ECO:0007669"/>
    <property type="project" value="UniProtKB-KW"/>
</dbReference>
<dbReference type="AlphaFoldDB" id="A0A3S9P5J1"/>
<sequence length="973" mass="113388">MKVSTSEPFKLVYSLFEHQYLGYLFESFVVQLNSENKLTLLHQNISSRNAHEFSSKLDDIDYELIHLMDDIQPESIAHRFGNKKRQKPNMFFLTVFDEKKGDKLLQERILEFVEEHRVKMLNKLQSKMVFEMGKDGNPTYKTIRVQKNKADIVFRFWRNEDHTNYRPFMYYDNEKVEFQYKNAVVLSNKPAWLLLEGKLYTFNGEVDGKKIKPFLFKNFIAVPKKMEASYYEKFISHLIEDYQVKASGFDIITKEDKPSASILLKEIKGQEGLFDKDDAPVFASEVELRLMYHYNGDTVDASTIGKRSQVTLEHIEENDDFIFTKTRRDQRFEKDIRNHVIDLDLDIAKKGFVVLPKNDAFSWISTNSDKLNALNIEITQGEDLDKIYFIGQSTINLEVSEDRDWFDIKTKVVFGEFEIPFIKIRKLIVSGRHEFELPNGEIAVIPNVWFTQYQELFYFLDNDSETPRLHKHHLALVQELQEGSLAKVSLNKKLERLNDFETIEDYELPKSFKGKLRPYQKAGYNWMRFLSEYNFGGCLADDMGLGKTVQTLAILENERVSENGTSLLIMPTSLVYNWEMEAKKFTPKIKILNYTGTNRSKNPENFGWYDIVITSYGTARIDAEILSSYYFNYIVLDEAQTIKNPNSNITKAVNKLKSRKRLLLSGTPIENTTMDLWSQMNFANEGLLGGQNFFKKEFLTPIERKKDEAKYAKLYRLIKPFIMRRHKSQVASELPEKIEKVMYVDMTPEQKVKYEEVKSSYRNEILEHIETTGVKGSQFMLLKGLTELRQLANHPRLTEESYKHSAGKFEEVIRTLENATQEGHKILVFSQFVKHLTIFRKELDSKKIKYSYLDGGTKDRKAEVDKFQNDKDVQVFLISLKAGGLGLNLTAADYVFILDPWWNPAIEAQAIDRAHRIGQENKVLVYKFITRGTVEEKILALQQSKKELADNLITTEESFMKKLTQDDISTLLT</sequence>
<evidence type="ECO:0000259" key="3">
    <source>
        <dbReference type="PROSITE" id="PS51194"/>
    </source>
</evidence>
<organism evidence="4 5">
    <name type="scientific">Flammeovirga pectinis</name>
    <dbReference type="NCBI Taxonomy" id="2494373"/>
    <lineage>
        <taxon>Bacteria</taxon>
        <taxon>Pseudomonadati</taxon>
        <taxon>Bacteroidota</taxon>
        <taxon>Cytophagia</taxon>
        <taxon>Cytophagales</taxon>
        <taxon>Flammeovirgaceae</taxon>
        <taxon>Flammeovirga</taxon>
    </lineage>
</organism>
<name>A0A3S9P5J1_9BACT</name>
<dbReference type="GO" id="GO:0005524">
    <property type="term" value="F:ATP binding"/>
    <property type="evidence" value="ECO:0007669"/>
    <property type="project" value="InterPro"/>
</dbReference>
<dbReference type="PROSITE" id="PS51194">
    <property type="entry name" value="HELICASE_CTER"/>
    <property type="match status" value="1"/>
</dbReference>
<evidence type="ECO:0000259" key="2">
    <source>
        <dbReference type="PROSITE" id="PS51192"/>
    </source>
</evidence>
<dbReference type="EMBL" id="CP034562">
    <property type="protein sequence ID" value="AZQ63332.1"/>
    <property type="molecule type" value="Genomic_DNA"/>
</dbReference>
<dbReference type="InterPro" id="IPR001650">
    <property type="entry name" value="Helicase_C-like"/>
</dbReference>
<dbReference type="Pfam" id="PF00271">
    <property type="entry name" value="Helicase_C"/>
    <property type="match status" value="1"/>
</dbReference>
<dbReference type="GO" id="GO:0004386">
    <property type="term" value="F:helicase activity"/>
    <property type="evidence" value="ECO:0007669"/>
    <property type="project" value="UniProtKB-KW"/>
</dbReference>
<dbReference type="CDD" id="cd18793">
    <property type="entry name" value="SF2_C_SNF"/>
    <property type="match status" value="1"/>
</dbReference>
<keyword evidence="4" id="KW-0547">Nucleotide-binding</keyword>
<keyword evidence="4" id="KW-0347">Helicase</keyword>
<feature type="domain" description="Helicase ATP-binding" evidence="2">
    <location>
        <begin position="528"/>
        <end position="686"/>
    </location>
</feature>
<proteinExistence type="predicted"/>
<dbReference type="CDD" id="cd18012">
    <property type="entry name" value="DEXQc_arch_SWI2_SNF2"/>
    <property type="match status" value="1"/>
</dbReference>
<dbReference type="PROSITE" id="PS51192">
    <property type="entry name" value="HELICASE_ATP_BIND_1"/>
    <property type="match status" value="1"/>
</dbReference>
<dbReference type="OrthoDB" id="9760715at2"/>
<accession>A0A3S9P5J1</accession>
<dbReference type="InterPro" id="IPR038718">
    <property type="entry name" value="SNF2-like_sf"/>
</dbReference>
<dbReference type="KEGG" id="fll:EI427_14105"/>
<dbReference type="InterPro" id="IPR000330">
    <property type="entry name" value="SNF2_N"/>
</dbReference>
<dbReference type="SMART" id="SM00487">
    <property type="entry name" value="DEXDc"/>
    <property type="match status" value="1"/>
</dbReference>
<dbReference type="InterPro" id="IPR049730">
    <property type="entry name" value="SNF2/RAD54-like_C"/>
</dbReference>
<dbReference type="SMART" id="SM00490">
    <property type="entry name" value="HELICc"/>
    <property type="match status" value="1"/>
</dbReference>
<keyword evidence="5" id="KW-1185">Reference proteome</keyword>
<dbReference type="RefSeq" id="WP_126615719.1">
    <property type="nucleotide sequence ID" value="NZ_CP034562.1"/>
</dbReference>
<evidence type="ECO:0000313" key="5">
    <source>
        <dbReference type="Proteomes" id="UP000267268"/>
    </source>
</evidence>
<dbReference type="InterPro" id="IPR014001">
    <property type="entry name" value="Helicase_ATP-bd"/>
</dbReference>
<evidence type="ECO:0000256" key="1">
    <source>
        <dbReference type="ARBA" id="ARBA00022801"/>
    </source>
</evidence>
<dbReference type="Gene3D" id="3.40.50.300">
    <property type="entry name" value="P-loop containing nucleotide triphosphate hydrolases"/>
    <property type="match status" value="1"/>
</dbReference>
<feature type="domain" description="Helicase C-terminal" evidence="3">
    <location>
        <begin position="808"/>
        <end position="964"/>
    </location>
</feature>
<dbReference type="SUPFAM" id="SSF52540">
    <property type="entry name" value="P-loop containing nucleoside triphosphate hydrolases"/>
    <property type="match status" value="2"/>
</dbReference>
<evidence type="ECO:0000313" key="4">
    <source>
        <dbReference type="EMBL" id="AZQ63332.1"/>
    </source>
</evidence>
<reference evidence="4 5" key="1">
    <citation type="submission" date="2018-12" db="EMBL/GenBank/DDBJ databases">
        <title>Flammeovirga pectinis sp. nov., isolated from the gut of the Korean scallop, Patinopecten yessoensis.</title>
        <authorList>
            <person name="Bae J.-W."/>
            <person name="Jeong Y.-S."/>
            <person name="Kang W."/>
        </authorList>
    </citation>
    <scope>NUCLEOTIDE SEQUENCE [LARGE SCALE GENOMIC DNA]</scope>
    <source>
        <strain evidence="4 5">L12M1</strain>
    </source>
</reference>